<reference evidence="1 2" key="1">
    <citation type="submission" date="2022-04" db="EMBL/GenBank/DDBJ databases">
        <title>Human microbiome associated bacterial genomes.</title>
        <authorList>
            <person name="Sandstrom S."/>
            <person name="Salamzade R."/>
            <person name="Kalan L.R."/>
        </authorList>
    </citation>
    <scope>NUCLEOTIDE SEQUENCE [LARGE SCALE GENOMIC DNA]</scope>
    <source>
        <strain evidence="2">p3-SID1799</strain>
    </source>
</reference>
<dbReference type="EMBL" id="JALXSQ010000039">
    <property type="protein sequence ID" value="MCT2043378.1"/>
    <property type="molecule type" value="Genomic_DNA"/>
</dbReference>
<gene>
    <name evidence="1" type="ORF">M3D15_08570</name>
</gene>
<proteinExistence type="predicted"/>
<keyword evidence="2" id="KW-1185">Reference proteome</keyword>
<comment type="caution">
    <text evidence="1">The sequence shown here is derived from an EMBL/GenBank/DDBJ whole genome shotgun (WGS) entry which is preliminary data.</text>
</comment>
<evidence type="ECO:0000313" key="1">
    <source>
        <dbReference type="EMBL" id="MCT2043378.1"/>
    </source>
</evidence>
<dbReference type="Proteomes" id="UP001525379">
    <property type="component" value="Unassembled WGS sequence"/>
</dbReference>
<accession>A0ABT2HYH8</accession>
<organism evidence="1 2">
    <name type="scientific">Pseudoclavibacter albus</name>
    <dbReference type="NCBI Taxonomy" id="272241"/>
    <lineage>
        <taxon>Bacteria</taxon>
        <taxon>Bacillati</taxon>
        <taxon>Actinomycetota</taxon>
        <taxon>Actinomycetes</taxon>
        <taxon>Micrococcales</taxon>
        <taxon>Microbacteriaceae</taxon>
        <taxon>Pseudoclavibacter</taxon>
    </lineage>
</organism>
<protein>
    <submittedName>
        <fullName evidence="1">Uncharacterized protein</fullName>
    </submittedName>
</protein>
<evidence type="ECO:0000313" key="2">
    <source>
        <dbReference type="Proteomes" id="UP001525379"/>
    </source>
</evidence>
<dbReference type="RefSeq" id="WP_206394199.1">
    <property type="nucleotide sequence ID" value="NZ_JAFDPW010000001.1"/>
</dbReference>
<name>A0ABT2HYH8_9MICO</name>
<sequence length="74" mass="8363">MTREDDGSVVVGPYTTWQPVQSTEASFHHFATSVSAQLLPPKLQQQLRAEGRRFLELAPKADDVWLHYMEVAHG</sequence>